<keyword evidence="4" id="KW-0309">Germination</keyword>
<keyword evidence="7 8" id="KW-0472">Membrane</keyword>
<sequence length="372" mass="41461">MERISTYQLFVLTMLFQTGTTIIFGFSSAAGRDAWLAASISTVLGAMTIGLYLALMKLHPGLTLVEWYPRQFGRWLGTPIAWMYPLLLLYDAGRGLGDVRDLIPTTILPLTPHWVVLGVFMIMVAYVLFCGIETLARLGEIWLPVLIMLFIVELVLIVGSDIVQTERLLPVAGKGWDRIWAAAWPLGVTQSFGETIDFTMIWPLVKRQDKIVRTTLLATMVTGLFIALLDAVAVSVLSEATFSRSIYPLYVLIQQINVADFIQNLDALGVMYFLTTTFFKISIHIFAAIYAMQKLTRVQNSRIFILPATTVVLYLGLKMAASVLDHIETGLKILPYNLWVPLFLVLPAILLVVAWGRKLLGTKNTESQASGK</sequence>
<keyword evidence="6 8" id="KW-1133">Transmembrane helix</keyword>
<dbReference type="GO" id="GO:0016020">
    <property type="term" value="C:membrane"/>
    <property type="evidence" value="ECO:0007669"/>
    <property type="project" value="UniProtKB-SubCell"/>
</dbReference>
<evidence type="ECO:0000256" key="6">
    <source>
        <dbReference type="ARBA" id="ARBA00022989"/>
    </source>
</evidence>
<name>A0A1H8TST3_9FIRM</name>
<feature type="transmembrane region" description="Helical" evidence="8">
    <location>
        <begin position="34"/>
        <end position="55"/>
    </location>
</feature>
<evidence type="ECO:0000256" key="2">
    <source>
        <dbReference type="ARBA" id="ARBA00007998"/>
    </source>
</evidence>
<organism evidence="9 10">
    <name type="scientific">Propionispora vibrioides</name>
    <dbReference type="NCBI Taxonomy" id="112903"/>
    <lineage>
        <taxon>Bacteria</taxon>
        <taxon>Bacillati</taxon>
        <taxon>Bacillota</taxon>
        <taxon>Negativicutes</taxon>
        <taxon>Selenomonadales</taxon>
        <taxon>Sporomusaceae</taxon>
        <taxon>Propionispora</taxon>
    </lineage>
</organism>
<feature type="transmembrane region" description="Helical" evidence="8">
    <location>
        <begin position="112"/>
        <end position="129"/>
    </location>
</feature>
<keyword evidence="5 8" id="KW-0812">Transmembrane</keyword>
<dbReference type="STRING" id="112903.SAMN04490178_10778"/>
<dbReference type="RefSeq" id="WP_091745482.1">
    <property type="nucleotide sequence ID" value="NZ_FODY01000007.1"/>
</dbReference>
<dbReference type="Proteomes" id="UP000198847">
    <property type="component" value="Unassembled WGS sequence"/>
</dbReference>
<evidence type="ECO:0000313" key="10">
    <source>
        <dbReference type="Proteomes" id="UP000198847"/>
    </source>
</evidence>
<keyword evidence="10" id="KW-1185">Reference proteome</keyword>
<comment type="similarity">
    <text evidence="2">Belongs to the amino acid-polyamine-organocation (APC) superfamily. Spore germination protein (SGP) (TC 2.A.3.9) family.</text>
</comment>
<feature type="transmembrane region" description="Helical" evidence="8">
    <location>
        <begin position="336"/>
        <end position="355"/>
    </location>
</feature>
<dbReference type="GO" id="GO:0009847">
    <property type="term" value="P:spore germination"/>
    <property type="evidence" value="ECO:0007669"/>
    <property type="project" value="InterPro"/>
</dbReference>
<comment type="subcellular location">
    <subcellularLocation>
        <location evidence="1">Membrane</location>
        <topology evidence="1">Multi-pass membrane protein</topology>
    </subcellularLocation>
</comment>
<dbReference type="Pfam" id="PF03845">
    <property type="entry name" value="Spore_permease"/>
    <property type="match status" value="1"/>
</dbReference>
<dbReference type="AlphaFoldDB" id="A0A1H8TST3"/>
<feature type="transmembrane region" description="Helical" evidence="8">
    <location>
        <begin position="141"/>
        <end position="159"/>
    </location>
</feature>
<dbReference type="InterPro" id="IPR004761">
    <property type="entry name" value="Spore_GerAB"/>
</dbReference>
<evidence type="ECO:0000256" key="7">
    <source>
        <dbReference type="ARBA" id="ARBA00023136"/>
    </source>
</evidence>
<feature type="transmembrane region" description="Helical" evidence="8">
    <location>
        <begin position="270"/>
        <end position="291"/>
    </location>
</feature>
<accession>A0A1H8TST3</accession>
<gene>
    <name evidence="9" type="ORF">SAMN04490178_10778</name>
</gene>
<feature type="transmembrane region" description="Helical" evidence="8">
    <location>
        <begin position="75"/>
        <end position="92"/>
    </location>
</feature>
<dbReference type="OrthoDB" id="1891864at2"/>
<feature type="transmembrane region" description="Helical" evidence="8">
    <location>
        <begin position="7"/>
        <end position="28"/>
    </location>
</feature>
<reference evidence="9 10" key="1">
    <citation type="submission" date="2016-10" db="EMBL/GenBank/DDBJ databases">
        <authorList>
            <person name="de Groot N.N."/>
        </authorList>
    </citation>
    <scope>NUCLEOTIDE SEQUENCE [LARGE SCALE GENOMIC DNA]</scope>
    <source>
        <strain evidence="9 10">DSM 13305</strain>
    </source>
</reference>
<keyword evidence="3" id="KW-0813">Transport</keyword>
<evidence type="ECO:0000256" key="3">
    <source>
        <dbReference type="ARBA" id="ARBA00022448"/>
    </source>
</evidence>
<dbReference type="EMBL" id="FODY01000007">
    <property type="protein sequence ID" value="SEO93593.1"/>
    <property type="molecule type" value="Genomic_DNA"/>
</dbReference>
<evidence type="ECO:0000313" key="9">
    <source>
        <dbReference type="EMBL" id="SEO93593.1"/>
    </source>
</evidence>
<dbReference type="PANTHER" id="PTHR34975:SF2">
    <property type="entry name" value="SPORE GERMINATION PROTEIN A2"/>
    <property type="match status" value="1"/>
</dbReference>
<feature type="transmembrane region" description="Helical" evidence="8">
    <location>
        <begin position="216"/>
        <end position="237"/>
    </location>
</feature>
<dbReference type="PANTHER" id="PTHR34975">
    <property type="entry name" value="SPORE GERMINATION PROTEIN A2"/>
    <property type="match status" value="1"/>
</dbReference>
<evidence type="ECO:0000256" key="5">
    <source>
        <dbReference type="ARBA" id="ARBA00022692"/>
    </source>
</evidence>
<evidence type="ECO:0000256" key="8">
    <source>
        <dbReference type="SAM" id="Phobius"/>
    </source>
</evidence>
<evidence type="ECO:0000256" key="4">
    <source>
        <dbReference type="ARBA" id="ARBA00022544"/>
    </source>
</evidence>
<feature type="transmembrane region" description="Helical" evidence="8">
    <location>
        <begin position="303"/>
        <end position="324"/>
    </location>
</feature>
<proteinExistence type="inferred from homology"/>
<dbReference type="NCBIfam" id="TIGR00912">
    <property type="entry name" value="2A0309"/>
    <property type="match status" value="1"/>
</dbReference>
<evidence type="ECO:0000256" key="1">
    <source>
        <dbReference type="ARBA" id="ARBA00004141"/>
    </source>
</evidence>
<protein>
    <submittedName>
        <fullName evidence="9">Spore germination protein KB</fullName>
    </submittedName>
</protein>